<feature type="region of interest" description="Disordered" evidence="1">
    <location>
        <begin position="378"/>
        <end position="467"/>
    </location>
</feature>
<feature type="compositionally biased region" description="Basic and acidic residues" evidence="1">
    <location>
        <begin position="438"/>
        <end position="447"/>
    </location>
</feature>
<feature type="compositionally biased region" description="Polar residues" evidence="1">
    <location>
        <begin position="359"/>
        <end position="371"/>
    </location>
</feature>
<feature type="compositionally biased region" description="Basic residues" evidence="1">
    <location>
        <begin position="422"/>
        <end position="434"/>
    </location>
</feature>
<gene>
    <name evidence="2" type="ORF">BGZ80_001880</name>
</gene>
<comment type="caution">
    <text evidence="2">The sequence shown here is derived from an EMBL/GenBank/DDBJ whole genome shotgun (WGS) entry which is preliminary data.</text>
</comment>
<evidence type="ECO:0000313" key="3">
    <source>
        <dbReference type="Proteomes" id="UP000703661"/>
    </source>
</evidence>
<feature type="compositionally biased region" description="Low complexity" evidence="1">
    <location>
        <begin position="232"/>
        <end position="248"/>
    </location>
</feature>
<feature type="compositionally biased region" description="Low complexity" evidence="1">
    <location>
        <begin position="390"/>
        <end position="404"/>
    </location>
</feature>
<evidence type="ECO:0000313" key="2">
    <source>
        <dbReference type="EMBL" id="KAG0009995.1"/>
    </source>
</evidence>
<dbReference type="EMBL" id="JAAAID010001441">
    <property type="protein sequence ID" value="KAG0009995.1"/>
    <property type="molecule type" value="Genomic_DNA"/>
</dbReference>
<evidence type="ECO:0000256" key="1">
    <source>
        <dbReference type="SAM" id="MobiDB-lite"/>
    </source>
</evidence>
<dbReference type="Proteomes" id="UP000703661">
    <property type="component" value="Unassembled WGS sequence"/>
</dbReference>
<feature type="region of interest" description="Disordered" evidence="1">
    <location>
        <begin position="211"/>
        <end position="248"/>
    </location>
</feature>
<protein>
    <submittedName>
        <fullName evidence="2">Uncharacterized protein</fullName>
    </submittedName>
</protein>
<name>A0A9P6MQZ9_9FUNG</name>
<keyword evidence="3" id="KW-1185">Reference proteome</keyword>
<organism evidence="2 3">
    <name type="scientific">Entomortierella chlamydospora</name>
    <dbReference type="NCBI Taxonomy" id="101097"/>
    <lineage>
        <taxon>Eukaryota</taxon>
        <taxon>Fungi</taxon>
        <taxon>Fungi incertae sedis</taxon>
        <taxon>Mucoromycota</taxon>
        <taxon>Mortierellomycotina</taxon>
        <taxon>Mortierellomycetes</taxon>
        <taxon>Mortierellales</taxon>
        <taxon>Mortierellaceae</taxon>
        <taxon>Entomortierella</taxon>
    </lineage>
</organism>
<feature type="region of interest" description="Disordered" evidence="1">
    <location>
        <begin position="352"/>
        <end position="371"/>
    </location>
</feature>
<dbReference type="AlphaFoldDB" id="A0A9P6MQZ9"/>
<reference evidence="2" key="1">
    <citation type="journal article" date="2020" name="Fungal Divers.">
        <title>Resolving the Mortierellaceae phylogeny through synthesis of multi-gene phylogenetics and phylogenomics.</title>
        <authorList>
            <person name="Vandepol N."/>
            <person name="Liber J."/>
            <person name="Desiro A."/>
            <person name="Na H."/>
            <person name="Kennedy M."/>
            <person name="Barry K."/>
            <person name="Grigoriev I.V."/>
            <person name="Miller A.N."/>
            <person name="O'Donnell K."/>
            <person name="Stajich J.E."/>
            <person name="Bonito G."/>
        </authorList>
    </citation>
    <scope>NUCLEOTIDE SEQUENCE</scope>
    <source>
        <strain evidence="2">NRRL 2769</strain>
    </source>
</reference>
<proteinExistence type="predicted"/>
<accession>A0A9P6MQZ9</accession>
<sequence length="467" mass="49724">MSEAHIQEHETQEPIIVPEGTTITPEPALVESELEQTLVKTTEEATVTATTTATTTTTETTTAAVVVAKPSRLSAAFKAVSCGLCIHPWKNSNPTDYHTLVVTPTDEDGPLLGEDHHDADHGPSGKVVTEDFKELHISDVGASSSTEYHQSSLDVETKVVEQEVTSTFVEEITIVDGSALQTSEITEIREVQQQPEEVQAIVAAVIEAHPSASPVSPSNRTSSPFAKLVKRSSTANSAPSATSPANSSPLFGRLGRFAKIIRTHETKVESSKVAPAPQSIEEDAKLISAHPAESSDVAVVDLGDISVAKQDYQVEIQETVVDDHHETDILTEEPSELEVESLVVDTSVATSKPVAIPGQSPNTPTSWAQSPTLHQNDISINSSLAKVGRTSTSGSETGSMGSSEIQNSPSMGRDSGIAELSKKRKNSVLKKIGKAIKNSKDKVDKRLSRQGSLALDSPIEADENNVH</sequence>
<feature type="compositionally biased region" description="Polar residues" evidence="1">
    <location>
        <begin position="213"/>
        <end position="224"/>
    </location>
</feature>